<accession>A0A6S5RRK1</accession>
<evidence type="ECO:0000313" key="8">
    <source>
        <dbReference type="Proteomes" id="UP000515591"/>
    </source>
</evidence>
<comment type="subcellular location">
    <subcellularLocation>
        <location evidence="1">Membrane</location>
        <topology evidence="1">Multi-pass membrane protein</topology>
    </subcellularLocation>
</comment>
<proteinExistence type="predicted"/>
<sequence>MLWLTFFCGLFVFYLLTNWLPTILRSSGYGPSESAHVASMIPMGGVLGSVVMALLLDRVRPRWVLPLQAAFSAVALGLIGTQLGSATQLMAMVFIAGFGLSGLLANLSIVAATLYPVSARATGVSWALSVGRAGSIVGSMLGAWLFTWAGSLQGFFLWIAVPVLVASLALGVMGWRRVAAVAMARP</sequence>
<dbReference type="SUPFAM" id="SSF103473">
    <property type="entry name" value="MFS general substrate transporter"/>
    <property type="match status" value="1"/>
</dbReference>
<feature type="transmembrane region" description="Helical" evidence="5">
    <location>
        <begin position="63"/>
        <end position="83"/>
    </location>
</feature>
<evidence type="ECO:0000256" key="1">
    <source>
        <dbReference type="ARBA" id="ARBA00004141"/>
    </source>
</evidence>
<evidence type="ECO:0000256" key="3">
    <source>
        <dbReference type="ARBA" id="ARBA00022989"/>
    </source>
</evidence>
<dbReference type="InterPro" id="IPR020846">
    <property type="entry name" value="MFS_dom"/>
</dbReference>
<dbReference type="GO" id="GO:0046943">
    <property type="term" value="F:carboxylic acid transmembrane transporter activity"/>
    <property type="evidence" value="ECO:0007669"/>
    <property type="project" value="TreeGrafter"/>
</dbReference>
<dbReference type="AlphaFoldDB" id="A0A6S5RRK1"/>
<dbReference type="PANTHER" id="PTHR23508:SF10">
    <property type="entry name" value="CARBOXYLIC ACID TRANSPORTER PROTEIN HOMOLOG"/>
    <property type="match status" value="1"/>
</dbReference>
<dbReference type="InterPro" id="IPR011701">
    <property type="entry name" value="MFS"/>
</dbReference>
<name>A0A6S5RRK1_9GAMM</name>
<evidence type="ECO:0000256" key="4">
    <source>
        <dbReference type="ARBA" id="ARBA00023136"/>
    </source>
</evidence>
<dbReference type="Pfam" id="PF07690">
    <property type="entry name" value="MFS_1"/>
    <property type="match status" value="1"/>
</dbReference>
<reference evidence="7 8" key="1">
    <citation type="submission" date="2019-12" db="EMBL/GenBank/DDBJ databases">
        <title>complete genome sequences of Pseudomonas otitidis str. WP8-S17-CRE-03 isolated from wastewater treatment plant effluent.</title>
        <authorList>
            <person name="Sekizuka T."/>
            <person name="Itokawa K."/>
            <person name="Yatsu K."/>
            <person name="Inamine Y."/>
            <person name="Kuroda M."/>
        </authorList>
    </citation>
    <scope>NUCLEOTIDE SEQUENCE [LARGE SCALE GENOMIC DNA]</scope>
    <source>
        <strain evidence="7 8">WP8-S17-CRE-03</strain>
    </source>
</reference>
<gene>
    <name evidence="7" type="ORF">WP8S17C03_36420</name>
</gene>
<evidence type="ECO:0000256" key="2">
    <source>
        <dbReference type="ARBA" id="ARBA00022692"/>
    </source>
</evidence>
<dbReference type="PANTHER" id="PTHR23508">
    <property type="entry name" value="CARBOXYLIC ACID TRANSPORTER PROTEIN HOMOLOG"/>
    <property type="match status" value="1"/>
</dbReference>
<dbReference type="InterPro" id="IPR036259">
    <property type="entry name" value="MFS_trans_sf"/>
</dbReference>
<protein>
    <recommendedName>
        <fullName evidence="6">Major facilitator superfamily (MFS) profile domain-containing protein</fullName>
    </recommendedName>
</protein>
<keyword evidence="3 5" id="KW-1133">Transmembrane helix</keyword>
<dbReference type="EMBL" id="AP022213">
    <property type="protein sequence ID" value="BBT17593.1"/>
    <property type="molecule type" value="Genomic_DNA"/>
</dbReference>
<feature type="domain" description="Major facilitator superfamily (MFS) profile" evidence="6">
    <location>
        <begin position="1"/>
        <end position="178"/>
    </location>
</feature>
<feature type="transmembrane region" description="Helical" evidence="5">
    <location>
        <begin position="89"/>
        <end position="114"/>
    </location>
</feature>
<dbReference type="PROSITE" id="PS50850">
    <property type="entry name" value="MFS"/>
    <property type="match status" value="1"/>
</dbReference>
<keyword evidence="2 5" id="KW-0812">Transmembrane</keyword>
<dbReference type="Proteomes" id="UP000515591">
    <property type="component" value="Chromosome"/>
</dbReference>
<evidence type="ECO:0000259" key="6">
    <source>
        <dbReference type="PROSITE" id="PS50850"/>
    </source>
</evidence>
<feature type="transmembrane region" description="Helical" evidence="5">
    <location>
        <begin position="155"/>
        <end position="175"/>
    </location>
</feature>
<dbReference type="GO" id="GO:0005886">
    <property type="term" value="C:plasma membrane"/>
    <property type="evidence" value="ECO:0007669"/>
    <property type="project" value="TreeGrafter"/>
</dbReference>
<organism evidence="7 8">
    <name type="scientific">Metapseudomonas otitidis</name>
    <dbReference type="NCBI Taxonomy" id="319939"/>
    <lineage>
        <taxon>Bacteria</taxon>
        <taxon>Pseudomonadati</taxon>
        <taxon>Pseudomonadota</taxon>
        <taxon>Gammaproteobacteria</taxon>
        <taxon>Pseudomonadales</taxon>
        <taxon>Pseudomonadaceae</taxon>
        <taxon>Metapseudomonas</taxon>
    </lineage>
</organism>
<keyword evidence="4 5" id="KW-0472">Membrane</keyword>
<evidence type="ECO:0000256" key="5">
    <source>
        <dbReference type="SAM" id="Phobius"/>
    </source>
</evidence>
<dbReference type="Gene3D" id="1.20.1250.20">
    <property type="entry name" value="MFS general substrate transporter like domains"/>
    <property type="match status" value="1"/>
</dbReference>
<feature type="transmembrane region" description="Helical" evidence="5">
    <location>
        <begin position="36"/>
        <end position="56"/>
    </location>
</feature>
<evidence type="ECO:0000313" key="7">
    <source>
        <dbReference type="EMBL" id="BBT17593.1"/>
    </source>
</evidence>
<feature type="transmembrane region" description="Helical" evidence="5">
    <location>
        <begin position="126"/>
        <end position="149"/>
    </location>
</feature>